<feature type="transmembrane region" description="Helical" evidence="1">
    <location>
        <begin position="250"/>
        <end position="276"/>
    </location>
</feature>
<accession>A0A1G2QVZ2</accession>
<gene>
    <name evidence="2" type="ORF">A2672_00425</name>
</gene>
<dbReference type="InterPro" id="IPR037185">
    <property type="entry name" value="EmrE-like"/>
</dbReference>
<dbReference type="SUPFAM" id="SSF103481">
    <property type="entry name" value="Multidrug resistance efflux transporter EmrE"/>
    <property type="match status" value="1"/>
</dbReference>
<feature type="transmembrane region" description="Helical" evidence="1">
    <location>
        <begin position="6"/>
        <end position="25"/>
    </location>
</feature>
<reference evidence="2 3" key="1">
    <citation type="journal article" date="2016" name="Nat. Commun.">
        <title>Thousands of microbial genomes shed light on interconnected biogeochemical processes in an aquifer system.</title>
        <authorList>
            <person name="Anantharaman K."/>
            <person name="Brown C.T."/>
            <person name="Hug L.A."/>
            <person name="Sharon I."/>
            <person name="Castelle C.J."/>
            <person name="Probst A.J."/>
            <person name="Thomas B.C."/>
            <person name="Singh A."/>
            <person name="Wilkins M.J."/>
            <person name="Karaoz U."/>
            <person name="Brodie E.L."/>
            <person name="Williams K.H."/>
            <person name="Hubbard S.S."/>
            <person name="Banfield J.F."/>
        </authorList>
    </citation>
    <scope>NUCLEOTIDE SEQUENCE [LARGE SCALE GENOMIC DNA]</scope>
</reference>
<evidence type="ECO:0000313" key="3">
    <source>
        <dbReference type="Proteomes" id="UP000178065"/>
    </source>
</evidence>
<keyword evidence="1" id="KW-1133">Transmembrane helix</keyword>
<keyword evidence="1" id="KW-0812">Transmembrane</keyword>
<feature type="transmembrane region" description="Helical" evidence="1">
    <location>
        <begin position="176"/>
        <end position="196"/>
    </location>
</feature>
<organism evidence="2 3">
    <name type="scientific">Candidatus Wildermuthbacteria bacterium RIFCSPHIGHO2_01_FULL_49_22b</name>
    <dbReference type="NCBI Taxonomy" id="1802448"/>
    <lineage>
        <taxon>Bacteria</taxon>
        <taxon>Candidatus Wildermuthiibacteriota</taxon>
    </lineage>
</organism>
<feature type="transmembrane region" description="Helical" evidence="1">
    <location>
        <begin position="62"/>
        <end position="80"/>
    </location>
</feature>
<feature type="transmembrane region" description="Helical" evidence="1">
    <location>
        <begin position="150"/>
        <end position="170"/>
    </location>
</feature>
<evidence type="ECO:0008006" key="4">
    <source>
        <dbReference type="Google" id="ProtNLM"/>
    </source>
</evidence>
<name>A0A1G2QVZ2_9BACT</name>
<evidence type="ECO:0000313" key="2">
    <source>
        <dbReference type="EMBL" id="OHA64785.1"/>
    </source>
</evidence>
<feature type="transmembrane region" description="Helical" evidence="1">
    <location>
        <begin position="288"/>
        <end position="308"/>
    </location>
</feature>
<protein>
    <recommendedName>
        <fullName evidence="4">EamA domain-containing protein</fullName>
    </recommendedName>
</protein>
<proteinExistence type="predicted"/>
<feature type="transmembrane region" description="Helical" evidence="1">
    <location>
        <begin position="92"/>
        <end position="113"/>
    </location>
</feature>
<dbReference type="Proteomes" id="UP000178065">
    <property type="component" value="Unassembled WGS sequence"/>
</dbReference>
<dbReference type="STRING" id="1802448.A2672_00425"/>
<evidence type="ECO:0000256" key="1">
    <source>
        <dbReference type="SAM" id="Phobius"/>
    </source>
</evidence>
<comment type="caution">
    <text evidence="2">The sequence shown here is derived from an EMBL/GenBank/DDBJ whole genome shotgun (WGS) entry which is preliminary data.</text>
</comment>
<dbReference type="AlphaFoldDB" id="A0A1G2QVZ2"/>
<keyword evidence="1" id="KW-0472">Membrane</keyword>
<feature type="transmembrane region" description="Helical" evidence="1">
    <location>
        <begin position="34"/>
        <end position="56"/>
    </location>
</feature>
<sequence length="309" mass="33790">MLWLGVAVISYFLFAAVSILDNFLVDTAKLKPRAFAFFVGVLGTLLVLLVPVLGFFPHNADSLLFAVLSGMSFILALSFLYEALRLFEPSRVIPAIGGFTPLFSLVFTVLFLGTFSVFSLPRLLSLLLLAGGSVLISWEKKKGAIFQSMWLLVLVALFFAFSFVSIGYVFERESFWIGLLWGRLGGGIMAALFFLFSREVREAVSQLARGAARPVWKRRTTALVFLLNQGTGVAAGLLQQFAIFLAPLSLVAFVAALQGVQYVLLFLLAIFLSYAFPRVLKEKVSPKILFQKAGAIALIALGLLVLALS</sequence>
<dbReference type="EMBL" id="MHTT01000028">
    <property type="protein sequence ID" value="OHA64785.1"/>
    <property type="molecule type" value="Genomic_DNA"/>
</dbReference>
<feature type="transmembrane region" description="Helical" evidence="1">
    <location>
        <begin position="223"/>
        <end position="244"/>
    </location>
</feature>